<dbReference type="EMBL" id="JANQDX010000016">
    <property type="protein sequence ID" value="KAL0910432.1"/>
    <property type="molecule type" value="Genomic_DNA"/>
</dbReference>
<evidence type="ECO:0000313" key="2">
    <source>
        <dbReference type="EMBL" id="KAL0910432.1"/>
    </source>
</evidence>
<evidence type="ECO:0000313" key="3">
    <source>
        <dbReference type="Proteomes" id="UP001552299"/>
    </source>
</evidence>
<dbReference type="Proteomes" id="UP001552299">
    <property type="component" value="Unassembled WGS sequence"/>
</dbReference>
<name>A0ABD0UJA0_DENTH</name>
<gene>
    <name evidence="2" type="ORF">M5K25_021416</name>
</gene>
<feature type="region of interest" description="Disordered" evidence="1">
    <location>
        <begin position="1"/>
        <end position="20"/>
    </location>
</feature>
<sequence length="272" mass="30297">MDMFVGPAGPQTASDEGRKDSCLATEVRRTVVGEEGCKDHCRWSANGGVSDNRTDKDPMVLLSRVIMVPSLLSQRSHCGTYGSDHNRNLIVLYGCKTIYILRRHVYTYIMLVGDHAVFLNMFAGWLPYNISNAIVRRQPPDVFPHSRELRGAGLPAMLRNACMVHLLAVKSIDKQFLCVGPLTFLLFWISRKQAVGRIKEEVRVREVLQNSAQCKAGIDIAKAETLDWNWTLNCGGNGGKPDQDPMVPSSRKLSKSLNLSGSYGFLRSSRVK</sequence>
<reference evidence="2 3" key="1">
    <citation type="journal article" date="2024" name="Plant Biotechnol. J.">
        <title>Dendrobium thyrsiflorum genome and its molecular insights into genes involved in important horticultural traits.</title>
        <authorList>
            <person name="Chen B."/>
            <person name="Wang J.Y."/>
            <person name="Zheng P.J."/>
            <person name="Li K.L."/>
            <person name="Liang Y.M."/>
            <person name="Chen X.F."/>
            <person name="Zhang C."/>
            <person name="Zhao X."/>
            <person name="He X."/>
            <person name="Zhang G.Q."/>
            <person name="Liu Z.J."/>
            <person name="Xu Q."/>
        </authorList>
    </citation>
    <scope>NUCLEOTIDE SEQUENCE [LARGE SCALE GENOMIC DNA]</scope>
    <source>
        <strain evidence="2">GZMU011</strain>
    </source>
</reference>
<dbReference type="AlphaFoldDB" id="A0ABD0UJA0"/>
<accession>A0ABD0UJA0</accession>
<evidence type="ECO:0000256" key="1">
    <source>
        <dbReference type="SAM" id="MobiDB-lite"/>
    </source>
</evidence>
<keyword evidence="3" id="KW-1185">Reference proteome</keyword>
<proteinExistence type="predicted"/>
<organism evidence="2 3">
    <name type="scientific">Dendrobium thyrsiflorum</name>
    <name type="common">Pinecone-like raceme dendrobium</name>
    <name type="synonym">Orchid</name>
    <dbReference type="NCBI Taxonomy" id="117978"/>
    <lineage>
        <taxon>Eukaryota</taxon>
        <taxon>Viridiplantae</taxon>
        <taxon>Streptophyta</taxon>
        <taxon>Embryophyta</taxon>
        <taxon>Tracheophyta</taxon>
        <taxon>Spermatophyta</taxon>
        <taxon>Magnoliopsida</taxon>
        <taxon>Liliopsida</taxon>
        <taxon>Asparagales</taxon>
        <taxon>Orchidaceae</taxon>
        <taxon>Epidendroideae</taxon>
        <taxon>Malaxideae</taxon>
        <taxon>Dendrobiinae</taxon>
        <taxon>Dendrobium</taxon>
    </lineage>
</organism>
<comment type="caution">
    <text evidence="2">The sequence shown here is derived from an EMBL/GenBank/DDBJ whole genome shotgun (WGS) entry which is preliminary data.</text>
</comment>
<protein>
    <submittedName>
        <fullName evidence="2">Uncharacterized protein</fullName>
    </submittedName>
</protein>